<dbReference type="InterPro" id="IPR045886">
    <property type="entry name" value="ThiF/MoeB/HesA"/>
</dbReference>
<name>A0ABT0KXF6_9GAMM</name>
<dbReference type="SUPFAM" id="SSF69572">
    <property type="entry name" value="Activating enzymes of the ubiquitin-like proteins"/>
    <property type="match status" value="1"/>
</dbReference>
<dbReference type="CDD" id="cd00757">
    <property type="entry name" value="ThiF_MoeB_HesA_family"/>
    <property type="match status" value="1"/>
</dbReference>
<dbReference type="RefSeq" id="WP_188839549.1">
    <property type="nucleotide sequence ID" value="NZ_BMOT01000001.1"/>
</dbReference>
<dbReference type="PANTHER" id="PTHR10953">
    <property type="entry name" value="UBIQUITIN-ACTIVATING ENZYME E1"/>
    <property type="match status" value="1"/>
</dbReference>
<dbReference type="InterPro" id="IPR035985">
    <property type="entry name" value="Ubiquitin-activating_enz"/>
</dbReference>
<reference evidence="2 3" key="1">
    <citation type="submission" date="2022-01" db="EMBL/GenBank/DDBJ databases">
        <title>Whole genome-based taxonomy of the Shewanellaceae.</title>
        <authorList>
            <person name="Martin-Rodriguez A.J."/>
        </authorList>
    </citation>
    <scope>NUCLEOTIDE SEQUENCE [LARGE SCALE GENOMIC DNA]</scope>
    <source>
        <strain evidence="2 3">JCM 17801</strain>
    </source>
</reference>
<dbReference type="Gene3D" id="3.40.50.720">
    <property type="entry name" value="NAD(P)-binding Rossmann-like Domain"/>
    <property type="match status" value="1"/>
</dbReference>
<evidence type="ECO:0000313" key="3">
    <source>
        <dbReference type="Proteomes" id="UP001203212"/>
    </source>
</evidence>
<keyword evidence="3" id="KW-1185">Reference proteome</keyword>
<dbReference type="EMBL" id="JAKILK010000001">
    <property type="protein sequence ID" value="MCL1115852.1"/>
    <property type="molecule type" value="Genomic_DNA"/>
</dbReference>
<feature type="domain" description="THIF-type NAD/FAD binding fold" evidence="1">
    <location>
        <begin position="13"/>
        <end position="257"/>
    </location>
</feature>
<organism evidence="2 3">
    <name type="scientific">Shewanella aestuarii</name>
    <dbReference type="NCBI Taxonomy" id="1028752"/>
    <lineage>
        <taxon>Bacteria</taxon>
        <taxon>Pseudomonadati</taxon>
        <taxon>Pseudomonadota</taxon>
        <taxon>Gammaproteobacteria</taxon>
        <taxon>Alteromonadales</taxon>
        <taxon>Shewanellaceae</taxon>
        <taxon>Shewanella</taxon>
    </lineage>
</organism>
<protein>
    <submittedName>
        <fullName evidence="2">HesA/MoeB/ThiF family protein</fullName>
    </submittedName>
</protein>
<evidence type="ECO:0000313" key="2">
    <source>
        <dbReference type="EMBL" id="MCL1115852.1"/>
    </source>
</evidence>
<comment type="caution">
    <text evidence="2">The sequence shown here is derived from an EMBL/GenBank/DDBJ whole genome shotgun (WGS) entry which is preliminary data.</text>
</comment>
<proteinExistence type="predicted"/>
<accession>A0ABT0KXF6</accession>
<gene>
    <name evidence="2" type="ORF">L2689_01140</name>
</gene>
<sequence length="261" mass="28728">MKTSLNDHQYILYSKQMLLADVSEQGQLALLNANVAVVGVGGLGQLVAQYLAAAGVGQIHLIDDDKVALSNLPRQLLFNPTDIESNKAHVAADKLQQRNRDSKISAHSIRLTSDNYQLLFNTISPQAIFDCSDNFATRQLINRIAVEQHLPLFSAAISADQGQWFAYLPESMLTKIPRTNTRPHGCYHCVFPADSLLSQNCSEMGVLGPAVGIMASMQALAGMNYIVGRHVEFGVLHRFDAKRLSWSKATMAMDKHCCVCR</sequence>
<dbReference type="PANTHER" id="PTHR10953:SF240">
    <property type="entry name" value="SULFUR CARRIER PROTEIN THIS ADENYLYLTRANSFERASE"/>
    <property type="match status" value="1"/>
</dbReference>
<dbReference type="Proteomes" id="UP001203212">
    <property type="component" value="Unassembled WGS sequence"/>
</dbReference>
<dbReference type="Pfam" id="PF00899">
    <property type="entry name" value="ThiF"/>
    <property type="match status" value="1"/>
</dbReference>
<evidence type="ECO:0000259" key="1">
    <source>
        <dbReference type="Pfam" id="PF00899"/>
    </source>
</evidence>
<dbReference type="InterPro" id="IPR000594">
    <property type="entry name" value="ThiF_NAD_FAD-bd"/>
</dbReference>